<evidence type="ECO:0000313" key="1">
    <source>
        <dbReference type="EMBL" id="CAB4900326.1"/>
    </source>
</evidence>
<sequence>MGMPAEVTVDLTGLWHRETQIVGAYTYGTETMPDGSRRRTFDLAMDTVLACDMARMVSATYTLDDYEDAISHAASAGRRGAVKVVFDLRSTKEKH</sequence>
<dbReference type="AlphaFoldDB" id="A0A6J7FYT8"/>
<protein>
    <submittedName>
        <fullName evidence="1">Unannotated protein</fullName>
    </submittedName>
</protein>
<accession>A0A6J7FYT8</accession>
<proteinExistence type="predicted"/>
<dbReference type="EMBL" id="CAFBLP010000185">
    <property type="protein sequence ID" value="CAB4900326.1"/>
    <property type="molecule type" value="Genomic_DNA"/>
</dbReference>
<gene>
    <name evidence="1" type="ORF">UFOPK3376_03374</name>
</gene>
<name>A0A6J7FYT8_9ZZZZ</name>
<dbReference type="Gene3D" id="3.40.50.720">
    <property type="entry name" value="NAD(P)-binding Rossmann-like Domain"/>
    <property type="match status" value="1"/>
</dbReference>
<dbReference type="Gene3D" id="3.90.180.10">
    <property type="entry name" value="Medium-chain alcohol dehydrogenases, catalytic domain"/>
    <property type="match status" value="1"/>
</dbReference>
<reference evidence="1" key="1">
    <citation type="submission" date="2020-05" db="EMBL/GenBank/DDBJ databases">
        <authorList>
            <person name="Chiriac C."/>
            <person name="Salcher M."/>
            <person name="Ghai R."/>
            <person name="Kavagutti S V."/>
        </authorList>
    </citation>
    <scope>NUCLEOTIDE SEQUENCE</scope>
</reference>
<organism evidence="1">
    <name type="scientific">freshwater metagenome</name>
    <dbReference type="NCBI Taxonomy" id="449393"/>
    <lineage>
        <taxon>unclassified sequences</taxon>
        <taxon>metagenomes</taxon>
        <taxon>ecological metagenomes</taxon>
    </lineage>
</organism>